<evidence type="ECO:0000313" key="4">
    <source>
        <dbReference type="EMBL" id="KAG2836646.1"/>
    </source>
</evidence>
<dbReference type="VEuPathDB" id="FungiDB:PC110_g11262"/>
<dbReference type="SMART" id="SM00674">
    <property type="entry name" value="CENPB"/>
    <property type="match status" value="1"/>
</dbReference>
<reference evidence="4" key="1">
    <citation type="submission" date="2018-10" db="EMBL/GenBank/DDBJ databases">
        <title>Effector identification in a new, highly contiguous assembly of the strawberry crown rot pathogen Phytophthora cactorum.</title>
        <authorList>
            <person name="Armitage A.D."/>
            <person name="Nellist C.F."/>
            <person name="Bates H."/>
            <person name="Vickerstaff R.J."/>
            <person name="Harrison R.J."/>
        </authorList>
    </citation>
    <scope>NUCLEOTIDE SEQUENCE</scope>
    <source>
        <strain evidence="4">15-7</strain>
    </source>
</reference>
<dbReference type="EMBL" id="RCMG01001089">
    <property type="protein sequence ID" value="KAG2836646.1"/>
    <property type="molecule type" value="Genomic_DNA"/>
</dbReference>
<sequence length="214" mass="24605">MGRGRRPRVNQNGGRRPNQFKNSTPTYEHHLQIVRFYANNSMKETLARYFPDAQGTTKETKRKSIHLWAKNKAKTERLGSTNATRAMRKLREVGTATVLSKETELQLVTWLNEYRADGAPVSGLMLHLKAREFAEASGVGEETFTASWAWRVGFLKRHGLRFRARTRQGQNSPADSAQAVKELNERMKKEMHRLGVDVVFNADQTPIFFETRRE</sequence>
<evidence type="ECO:0000259" key="3">
    <source>
        <dbReference type="PROSITE" id="PS51253"/>
    </source>
</evidence>
<dbReference type="Pfam" id="PF03221">
    <property type="entry name" value="HTH_Tnp_Tc5"/>
    <property type="match status" value="1"/>
</dbReference>
<evidence type="ECO:0000256" key="1">
    <source>
        <dbReference type="ARBA" id="ARBA00023125"/>
    </source>
</evidence>
<accession>A0A8T0Y9X2</accession>
<dbReference type="SUPFAM" id="SSF46689">
    <property type="entry name" value="Homeodomain-like"/>
    <property type="match status" value="1"/>
</dbReference>
<name>A0A8T0Y9X2_9STRA</name>
<dbReference type="AlphaFoldDB" id="A0A8T0Y9X2"/>
<organism evidence="4 5">
    <name type="scientific">Phytophthora cactorum</name>
    <dbReference type="NCBI Taxonomy" id="29920"/>
    <lineage>
        <taxon>Eukaryota</taxon>
        <taxon>Sar</taxon>
        <taxon>Stramenopiles</taxon>
        <taxon>Oomycota</taxon>
        <taxon>Peronosporomycetes</taxon>
        <taxon>Peronosporales</taxon>
        <taxon>Peronosporaceae</taxon>
        <taxon>Phytophthora</taxon>
    </lineage>
</organism>
<protein>
    <recommendedName>
        <fullName evidence="3">HTH CENPB-type domain-containing protein</fullName>
    </recommendedName>
</protein>
<comment type="caution">
    <text evidence="4">The sequence shown here is derived from an EMBL/GenBank/DDBJ whole genome shotgun (WGS) entry which is preliminary data.</text>
</comment>
<feature type="domain" description="HTH CENPB-type" evidence="3">
    <location>
        <begin position="91"/>
        <end position="164"/>
    </location>
</feature>
<dbReference type="GO" id="GO:0003677">
    <property type="term" value="F:DNA binding"/>
    <property type="evidence" value="ECO:0007669"/>
    <property type="project" value="UniProtKB-KW"/>
</dbReference>
<dbReference type="Proteomes" id="UP000735874">
    <property type="component" value="Unassembled WGS sequence"/>
</dbReference>
<proteinExistence type="predicted"/>
<feature type="region of interest" description="Disordered" evidence="2">
    <location>
        <begin position="1"/>
        <end position="25"/>
    </location>
</feature>
<keyword evidence="1" id="KW-0238">DNA-binding</keyword>
<evidence type="ECO:0000313" key="5">
    <source>
        <dbReference type="Proteomes" id="UP000735874"/>
    </source>
</evidence>
<evidence type="ECO:0000256" key="2">
    <source>
        <dbReference type="SAM" id="MobiDB-lite"/>
    </source>
</evidence>
<dbReference type="Gene3D" id="1.10.10.60">
    <property type="entry name" value="Homeodomain-like"/>
    <property type="match status" value="1"/>
</dbReference>
<dbReference type="PANTHER" id="PTHR19303">
    <property type="entry name" value="TRANSPOSON"/>
    <property type="match status" value="1"/>
</dbReference>
<dbReference type="PROSITE" id="PS51253">
    <property type="entry name" value="HTH_CENPB"/>
    <property type="match status" value="1"/>
</dbReference>
<dbReference type="PANTHER" id="PTHR19303:SF57">
    <property type="entry name" value="HTH CENPB-TYPE DOMAIN-CONTAINING PROTEIN"/>
    <property type="match status" value="1"/>
</dbReference>
<dbReference type="InterPro" id="IPR050863">
    <property type="entry name" value="CenT-Element_Derived"/>
</dbReference>
<gene>
    <name evidence="4" type="ORF">PC113_g19983</name>
</gene>
<feature type="compositionally biased region" description="Polar residues" evidence="2">
    <location>
        <begin position="9"/>
        <end position="25"/>
    </location>
</feature>
<dbReference type="InterPro" id="IPR006600">
    <property type="entry name" value="HTH_CenpB_DNA-bd_dom"/>
</dbReference>
<dbReference type="InterPro" id="IPR009057">
    <property type="entry name" value="Homeodomain-like_sf"/>
</dbReference>
<dbReference type="GO" id="GO:0005634">
    <property type="term" value="C:nucleus"/>
    <property type="evidence" value="ECO:0007669"/>
    <property type="project" value="TreeGrafter"/>
</dbReference>